<name>A0A418Y4G4_9BURK</name>
<gene>
    <name evidence="2" type="ORF">D3872_08120</name>
</gene>
<reference evidence="2 3" key="1">
    <citation type="submission" date="2018-09" db="EMBL/GenBank/DDBJ databases">
        <authorList>
            <person name="Zhu H."/>
        </authorList>
    </citation>
    <scope>NUCLEOTIDE SEQUENCE [LARGE SCALE GENOMIC DNA]</scope>
    <source>
        <strain evidence="2 3">K1S02-61</strain>
    </source>
</reference>
<keyword evidence="3" id="KW-1185">Reference proteome</keyword>
<feature type="signal peptide" evidence="1">
    <location>
        <begin position="1"/>
        <end position="22"/>
    </location>
</feature>
<evidence type="ECO:0000313" key="3">
    <source>
        <dbReference type="Proteomes" id="UP000284006"/>
    </source>
</evidence>
<dbReference type="AlphaFoldDB" id="A0A418Y4G4"/>
<evidence type="ECO:0008006" key="4">
    <source>
        <dbReference type="Google" id="ProtNLM"/>
    </source>
</evidence>
<protein>
    <recommendedName>
        <fullName evidence="4">Carboxypeptidase regulatory-like domain-containing protein</fullName>
    </recommendedName>
</protein>
<dbReference type="RefSeq" id="WP_119810302.1">
    <property type="nucleotide sequence ID" value="NZ_QYUP01000080.1"/>
</dbReference>
<accession>A0A418Y4G4</accession>
<keyword evidence="1" id="KW-0732">Signal</keyword>
<evidence type="ECO:0000313" key="2">
    <source>
        <dbReference type="EMBL" id="RJG20647.1"/>
    </source>
</evidence>
<dbReference type="EMBL" id="QYUP01000080">
    <property type="protein sequence ID" value="RJG20647.1"/>
    <property type="molecule type" value="Genomic_DNA"/>
</dbReference>
<organism evidence="2 3">
    <name type="scientific">Massilia cavernae</name>
    <dbReference type="NCBI Taxonomy" id="2320864"/>
    <lineage>
        <taxon>Bacteria</taxon>
        <taxon>Pseudomonadati</taxon>
        <taxon>Pseudomonadota</taxon>
        <taxon>Betaproteobacteria</taxon>
        <taxon>Burkholderiales</taxon>
        <taxon>Oxalobacteraceae</taxon>
        <taxon>Telluria group</taxon>
        <taxon>Massilia</taxon>
    </lineage>
</organism>
<dbReference type="OrthoDB" id="8592387at2"/>
<proteinExistence type="predicted"/>
<comment type="caution">
    <text evidence="2">The sequence shown here is derived from an EMBL/GenBank/DDBJ whole genome shotgun (WGS) entry which is preliminary data.</text>
</comment>
<evidence type="ECO:0000256" key="1">
    <source>
        <dbReference type="SAM" id="SignalP"/>
    </source>
</evidence>
<feature type="chain" id="PRO_5019251327" description="Carboxypeptidase regulatory-like domain-containing protein" evidence="1">
    <location>
        <begin position="23"/>
        <end position="125"/>
    </location>
</feature>
<dbReference type="Proteomes" id="UP000284006">
    <property type="component" value="Unassembled WGS sequence"/>
</dbReference>
<sequence length="125" mass="12690">MKKVIAVLVMCSATLGMGAAHAHGTPTPNHGGVVQAVGETWLELVAKSGAVELYVEDDGEAMDSAPMSGKVTVVDGAKKSEYTLKPAGGNKLEAAGAVVPKGAKVVTVLVMADKKTKVAATFTPQ</sequence>